<dbReference type="AlphaFoldDB" id="A0A0F3P8M5"/>
<comment type="caution">
    <text evidence="1">The sequence shown here is derived from an EMBL/GenBank/DDBJ whole genome shotgun (WGS) entry which is preliminary data.</text>
</comment>
<evidence type="ECO:0000313" key="2">
    <source>
        <dbReference type="Proteomes" id="UP000033671"/>
    </source>
</evidence>
<dbReference type="Proteomes" id="UP000033671">
    <property type="component" value="Unassembled WGS sequence"/>
</dbReference>
<evidence type="ECO:0008006" key="3">
    <source>
        <dbReference type="Google" id="ProtNLM"/>
    </source>
</evidence>
<proteinExistence type="predicted"/>
<organism evidence="1 2">
    <name type="scientific">Orientia tsutsugamushi str. TA716</name>
    <dbReference type="NCBI Taxonomy" id="1359175"/>
    <lineage>
        <taxon>Bacteria</taxon>
        <taxon>Pseudomonadati</taxon>
        <taxon>Pseudomonadota</taxon>
        <taxon>Alphaproteobacteria</taxon>
        <taxon>Rickettsiales</taxon>
        <taxon>Rickettsiaceae</taxon>
        <taxon>Rickettsieae</taxon>
        <taxon>Orientia</taxon>
    </lineage>
</organism>
<reference evidence="1 2" key="1">
    <citation type="submission" date="2015-01" db="EMBL/GenBank/DDBJ databases">
        <title>Genome Sequencing of Rickettsiales.</title>
        <authorList>
            <person name="Daugherty S.C."/>
            <person name="Su Q."/>
            <person name="Abolude K."/>
            <person name="Beier-Sexton M."/>
            <person name="Carlyon J.A."/>
            <person name="Carter R."/>
            <person name="Day N.P."/>
            <person name="Dumler S.J."/>
            <person name="Dyachenko V."/>
            <person name="Godinez A."/>
            <person name="Kurtti T.J."/>
            <person name="Lichay M."/>
            <person name="Mullins K.E."/>
            <person name="Ott S."/>
            <person name="Pappas-Brown V."/>
            <person name="Paris D.H."/>
            <person name="Patel P."/>
            <person name="Richards A.L."/>
            <person name="Sadzewicz L."/>
            <person name="Sears K."/>
            <person name="Seidman D."/>
            <person name="Sengamalay N."/>
            <person name="Stenos J."/>
            <person name="Tallon L.J."/>
            <person name="Vincent G."/>
            <person name="Fraser C.M."/>
            <person name="Munderloh U."/>
            <person name="Dunning-Hotopp J.C."/>
        </authorList>
    </citation>
    <scope>NUCLEOTIDE SEQUENCE [LARGE SCALE GENOMIC DNA]</scope>
    <source>
        <strain evidence="1 2">TA716</strain>
    </source>
</reference>
<evidence type="ECO:0000313" key="1">
    <source>
        <dbReference type="EMBL" id="KJV76261.1"/>
    </source>
</evidence>
<name>A0A0F3P8M5_ORITS</name>
<dbReference type="EMBL" id="LAOA01000025">
    <property type="protein sequence ID" value="KJV76261.1"/>
    <property type="molecule type" value="Genomic_DNA"/>
</dbReference>
<dbReference type="PATRIC" id="fig|1359175.3.peg.1669"/>
<sequence>MKQCIIKVYYLIDNFCKTYTSHNLHKDMKTYLLGIKDKRL</sequence>
<accession>A0A0F3P8M5</accession>
<gene>
    <name evidence="1" type="ORF">OTSTA716_0865</name>
</gene>
<protein>
    <recommendedName>
        <fullName evidence="3">Transposase</fullName>
    </recommendedName>
</protein>